<reference evidence="2 3" key="1">
    <citation type="submission" date="2021-06" db="EMBL/GenBank/DDBJ databases">
        <title>Caerostris darwini draft genome.</title>
        <authorList>
            <person name="Kono N."/>
            <person name="Arakawa K."/>
        </authorList>
    </citation>
    <scope>NUCLEOTIDE SEQUENCE [LARGE SCALE GENOMIC DNA]</scope>
</reference>
<comment type="caution">
    <text evidence="2">The sequence shown here is derived from an EMBL/GenBank/DDBJ whole genome shotgun (WGS) entry which is preliminary data.</text>
</comment>
<protein>
    <submittedName>
        <fullName evidence="2">Uncharacterized protein</fullName>
    </submittedName>
</protein>
<dbReference type="EMBL" id="BPLQ01009615">
    <property type="protein sequence ID" value="GIY45328.1"/>
    <property type="molecule type" value="Genomic_DNA"/>
</dbReference>
<sequence>MAPKRLKTPKDQIKGKEKKSRPVSMYGTRSHLSELWELAVCTCCKCPLVSPFGAPSGSNEKVLWLEGNAGFRCLGPGDRAQHNVAAGANLSLPMLTFRSSHSFSFVPGMPYKMERSKSCSRLLTPPEKFSTSYA</sequence>
<feature type="region of interest" description="Disordered" evidence="1">
    <location>
        <begin position="1"/>
        <end position="24"/>
    </location>
</feature>
<dbReference type="AlphaFoldDB" id="A0AAV4TFG1"/>
<evidence type="ECO:0000313" key="3">
    <source>
        <dbReference type="Proteomes" id="UP001054837"/>
    </source>
</evidence>
<evidence type="ECO:0000313" key="2">
    <source>
        <dbReference type="EMBL" id="GIY45328.1"/>
    </source>
</evidence>
<evidence type="ECO:0000256" key="1">
    <source>
        <dbReference type="SAM" id="MobiDB-lite"/>
    </source>
</evidence>
<gene>
    <name evidence="2" type="ORF">CDAR_482061</name>
</gene>
<organism evidence="2 3">
    <name type="scientific">Caerostris darwini</name>
    <dbReference type="NCBI Taxonomy" id="1538125"/>
    <lineage>
        <taxon>Eukaryota</taxon>
        <taxon>Metazoa</taxon>
        <taxon>Ecdysozoa</taxon>
        <taxon>Arthropoda</taxon>
        <taxon>Chelicerata</taxon>
        <taxon>Arachnida</taxon>
        <taxon>Araneae</taxon>
        <taxon>Araneomorphae</taxon>
        <taxon>Entelegynae</taxon>
        <taxon>Araneoidea</taxon>
        <taxon>Araneidae</taxon>
        <taxon>Caerostris</taxon>
    </lineage>
</organism>
<dbReference type="Proteomes" id="UP001054837">
    <property type="component" value="Unassembled WGS sequence"/>
</dbReference>
<proteinExistence type="predicted"/>
<name>A0AAV4TFG1_9ARAC</name>
<keyword evidence="3" id="KW-1185">Reference proteome</keyword>
<accession>A0AAV4TFG1</accession>